<gene>
    <name evidence="7" type="ORF">FY550_03730</name>
</gene>
<keyword evidence="4" id="KW-0862">Zinc</keyword>
<protein>
    <submittedName>
        <fullName evidence="7">Succinylglutamate desuccinylase</fullName>
        <ecNumber evidence="7">3.5.1.96</ecNumber>
    </submittedName>
</protein>
<evidence type="ECO:0000259" key="6">
    <source>
        <dbReference type="Pfam" id="PF24827"/>
    </source>
</evidence>
<dbReference type="GO" id="GO:0009017">
    <property type="term" value="F:succinylglutamate desuccinylase activity"/>
    <property type="evidence" value="ECO:0007669"/>
    <property type="project" value="UniProtKB-EC"/>
</dbReference>
<dbReference type="Proteomes" id="UP000322553">
    <property type="component" value="Chromosome"/>
</dbReference>
<dbReference type="Pfam" id="PF04952">
    <property type="entry name" value="AstE_AspA_hybrid"/>
    <property type="match status" value="1"/>
</dbReference>
<feature type="domain" description="Succinylglutamate desuccinylase/Aspartoacylase catalytic" evidence="6">
    <location>
        <begin position="41"/>
        <end position="236"/>
    </location>
</feature>
<dbReference type="Pfam" id="PF24827">
    <property type="entry name" value="AstE_AspA_cat"/>
    <property type="match status" value="1"/>
</dbReference>
<evidence type="ECO:0000256" key="2">
    <source>
        <dbReference type="ARBA" id="ARBA00022723"/>
    </source>
</evidence>
<dbReference type="InterPro" id="IPR055438">
    <property type="entry name" value="AstE_AspA_cat"/>
</dbReference>
<evidence type="ECO:0000256" key="4">
    <source>
        <dbReference type="ARBA" id="ARBA00022833"/>
    </source>
</evidence>
<organism evidence="7 8">
    <name type="scientific">Kushneria phosphatilytica</name>
    <dbReference type="NCBI Taxonomy" id="657387"/>
    <lineage>
        <taxon>Bacteria</taxon>
        <taxon>Pseudomonadati</taxon>
        <taxon>Pseudomonadota</taxon>
        <taxon>Gammaproteobacteria</taxon>
        <taxon>Oceanospirillales</taxon>
        <taxon>Halomonadaceae</taxon>
        <taxon>Kushneria</taxon>
    </lineage>
</organism>
<dbReference type="InterPro" id="IPR050178">
    <property type="entry name" value="AspA/AstE_fam"/>
</dbReference>
<dbReference type="OrthoDB" id="5290473at2"/>
<keyword evidence="3 7" id="KW-0378">Hydrolase</keyword>
<dbReference type="InterPro" id="IPR007036">
    <property type="entry name" value="Aste_AspA_hybrid_dom"/>
</dbReference>
<dbReference type="PANTHER" id="PTHR15162:SF7">
    <property type="entry name" value="SUCCINYLGLUTAMATE DESUCCINYLASE"/>
    <property type="match status" value="1"/>
</dbReference>
<evidence type="ECO:0000313" key="7">
    <source>
        <dbReference type="EMBL" id="QEL12703.1"/>
    </source>
</evidence>
<name>A0A1S1NL30_9GAMM</name>
<dbReference type="EC" id="3.5.1.96" evidence="7"/>
<dbReference type="KEGG" id="kuy:FY550_03730"/>
<dbReference type="AlphaFoldDB" id="A0A1S1NL30"/>
<dbReference type="SUPFAM" id="SSF53187">
    <property type="entry name" value="Zn-dependent exopeptidases"/>
    <property type="match status" value="1"/>
</dbReference>
<evidence type="ECO:0000259" key="5">
    <source>
        <dbReference type="Pfam" id="PF04952"/>
    </source>
</evidence>
<evidence type="ECO:0000256" key="1">
    <source>
        <dbReference type="ARBA" id="ARBA00001947"/>
    </source>
</evidence>
<dbReference type="Gene3D" id="2.40.50.630">
    <property type="match status" value="1"/>
</dbReference>
<reference evidence="7 8" key="1">
    <citation type="submission" date="2019-08" db="EMBL/GenBank/DDBJ databases">
        <title>Complete genome sequence of Kushneria sp. YCWA18, a halophilic phosphate-solubilizing bacterium isolated from Daqiao saltern in China.</title>
        <authorList>
            <person name="Du G.-X."/>
            <person name="Qu L.-Y."/>
        </authorList>
    </citation>
    <scope>NUCLEOTIDE SEQUENCE [LARGE SCALE GENOMIC DNA]</scope>
    <source>
        <strain evidence="7 8">YCWA18</strain>
    </source>
</reference>
<dbReference type="EMBL" id="CP043420">
    <property type="protein sequence ID" value="QEL12703.1"/>
    <property type="molecule type" value="Genomic_DNA"/>
</dbReference>
<comment type="cofactor">
    <cofactor evidence="1">
        <name>Zn(2+)</name>
        <dbReference type="ChEBI" id="CHEBI:29105"/>
    </cofactor>
</comment>
<evidence type="ECO:0000256" key="3">
    <source>
        <dbReference type="ARBA" id="ARBA00022801"/>
    </source>
</evidence>
<dbReference type="GO" id="GO:0016788">
    <property type="term" value="F:hydrolase activity, acting on ester bonds"/>
    <property type="evidence" value="ECO:0007669"/>
    <property type="project" value="InterPro"/>
</dbReference>
<proteinExistence type="predicted"/>
<keyword evidence="2" id="KW-0479">Metal-binding</keyword>
<keyword evidence="8" id="KW-1185">Reference proteome</keyword>
<dbReference type="NCBIfam" id="NF003706">
    <property type="entry name" value="PRK05324.1"/>
    <property type="match status" value="1"/>
</dbReference>
<dbReference type="GO" id="GO:0046872">
    <property type="term" value="F:metal ion binding"/>
    <property type="evidence" value="ECO:0007669"/>
    <property type="project" value="UniProtKB-KW"/>
</dbReference>
<evidence type="ECO:0000313" key="8">
    <source>
        <dbReference type="Proteomes" id="UP000322553"/>
    </source>
</evidence>
<dbReference type="STRING" id="657387.BH688_16865"/>
<sequence length="335" mass="36375">MIEDDAALLPQRFRLPGGHAELRAPGVIELIPDTTRGQAAATMISVGIHGDETAPIELLGRVAARLDAGQLQLAAPALLIVGHAAAIRAGTRYLETNLNRLFQRDGMHADDSRQEISRARVLMQAVDDFWATHRATGDTAAPDAVGVPLHLDMHTAIRESRYPRFAVEPFSATATPTEVWPVLAGAGLQAALSQHTHSWTFSHYSRHYHGVCSFTLELGRVAPFGANDLSALEPMAELLQARLTGTPPPTDQAERMAFFQVERELMRTSDDFTLAFSDDIANFTRFDSDELIAMDAIDGETRVGDTPLHVVFPNAKVERGARAALLVRSVSAPSS</sequence>
<dbReference type="Gene3D" id="3.40.630.10">
    <property type="entry name" value="Zn peptidases"/>
    <property type="match status" value="1"/>
</dbReference>
<dbReference type="PANTHER" id="PTHR15162">
    <property type="entry name" value="ASPARTOACYLASE"/>
    <property type="match status" value="1"/>
</dbReference>
<feature type="domain" description="AstE/AspA barrel-sandwich hybrid" evidence="5">
    <location>
        <begin position="255"/>
        <end position="328"/>
    </location>
</feature>
<accession>A0A1S1NL30</accession>